<dbReference type="InterPro" id="IPR050549">
    <property type="entry name" value="MFS_Trehalose_Transporter"/>
</dbReference>
<keyword evidence="4 5" id="KW-0472">Membrane</keyword>
<organism evidence="7 8">
    <name type="scientific">Emiliania huxleyi (strain CCMP1516)</name>
    <dbReference type="NCBI Taxonomy" id="280463"/>
    <lineage>
        <taxon>Eukaryota</taxon>
        <taxon>Haptista</taxon>
        <taxon>Haptophyta</taxon>
        <taxon>Prymnesiophyceae</taxon>
        <taxon>Isochrysidales</taxon>
        <taxon>Noelaerhabdaceae</taxon>
        <taxon>Emiliania</taxon>
    </lineage>
</organism>
<protein>
    <recommendedName>
        <fullName evidence="6">Major facilitator superfamily (MFS) profile domain-containing protein</fullName>
    </recommendedName>
</protein>
<evidence type="ECO:0000256" key="5">
    <source>
        <dbReference type="SAM" id="Phobius"/>
    </source>
</evidence>
<feature type="transmembrane region" description="Helical" evidence="5">
    <location>
        <begin position="87"/>
        <end position="105"/>
    </location>
</feature>
<dbReference type="InterPro" id="IPR020846">
    <property type="entry name" value="MFS_dom"/>
</dbReference>
<dbReference type="eggNOG" id="KOG0254">
    <property type="taxonomic scope" value="Eukaryota"/>
</dbReference>
<dbReference type="InterPro" id="IPR005828">
    <property type="entry name" value="MFS_sugar_transport-like"/>
</dbReference>
<feature type="transmembrane region" description="Helical" evidence="5">
    <location>
        <begin position="112"/>
        <end position="134"/>
    </location>
</feature>
<dbReference type="EnsemblProtists" id="EOD26970">
    <property type="protein sequence ID" value="EOD26970"/>
    <property type="gene ID" value="EMIHUDRAFT_457240"/>
</dbReference>
<dbReference type="InterPro" id="IPR036259">
    <property type="entry name" value="MFS_trans_sf"/>
</dbReference>
<feature type="transmembrane region" description="Helical" evidence="5">
    <location>
        <begin position="46"/>
        <end position="67"/>
    </location>
</feature>
<dbReference type="GO" id="GO:0022857">
    <property type="term" value="F:transmembrane transporter activity"/>
    <property type="evidence" value="ECO:0007669"/>
    <property type="project" value="InterPro"/>
</dbReference>
<dbReference type="SUPFAM" id="SSF103473">
    <property type="entry name" value="MFS general substrate transporter"/>
    <property type="match status" value="1"/>
</dbReference>
<keyword evidence="2 5" id="KW-0812">Transmembrane</keyword>
<dbReference type="Proteomes" id="UP000013827">
    <property type="component" value="Unassembled WGS sequence"/>
</dbReference>
<dbReference type="RefSeq" id="XP_005779399.1">
    <property type="nucleotide sequence ID" value="XM_005779342.1"/>
</dbReference>
<keyword evidence="3 5" id="KW-1133">Transmembrane helix</keyword>
<dbReference type="AlphaFoldDB" id="A0A0D3JTY5"/>
<dbReference type="GeneID" id="17272524"/>
<evidence type="ECO:0000313" key="7">
    <source>
        <dbReference type="EnsemblProtists" id="EOD26970"/>
    </source>
</evidence>
<keyword evidence="8" id="KW-1185">Reference proteome</keyword>
<dbReference type="PROSITE" id="PS00216">
    <property type="entry name" value="SUGAR_TRANSPORT_1"/>
    <property type="match status" value="1"/>
</dbReference>
<dbReference type="GO" id="GO:0016020">
    <property type="term" value="C:membrane"/>
    <property type="evidence" value="ECO:0007669"/>
    <property type="project" value="UniProtKB-SubCell"/>
</dbReference>
<comment type="subcellular location">
    <subcellularLocation>
        <location evidence="1">Membrane</location>
        <topology evidence="1">Multi-pass membrane protein</topology>
    </subcellularLocation>
</comment>
<evidence type="ECO:0000259" key="6">
    <source>
        <dbReference type="PROSITE" id="PS50850"/>
    </source>
</evidence>
<proteinExistence type="predicted"/>
<dbReference type="HOGENOM" id="CLU_001265_30_7_1"/>
<dbReference type="STRING" id="2903.R1EK12"/>
<dbReference type="PANTHER" id="PTHR48021">
    <property type="match status" value="1"/>
</dbReference>
<feature type="transmembrane region" description="Helical" evidence="5">
    <location>
        <begin position="154"/>
        <end position="178"/>
    </location>
</feature>
<dbReference type="KEGG" id="ehx:EMIHUDRAFT_457240"/>
<reference evidence="8" key="1">
    <citation type="journal article" date="2013" name="Nature">
        <title>Pan genome of the phytoplankton Emiliania underpins its global distribution.</title>
        <authorList>
            <person name="Read B.A."/>
            <person name="Kegel J."/>
            <person name="Klute M.J."/>
            <person name="Kuo A."/>
            <person name="Lefebvre S.C."/>
            <person name="Maumus F."/>
            <person name="Mayer C."/>
            <person name="Miller J."/>
            <person name="Monier A."/>
            <person name="Salamov A."/>
            <person name="Young J."/>
            <person name="Aguilar M."/>
            <person name="Claverie J.M."/>
            <person name="Frickenhaus S."/>
            <person name="Gonzalez K."/>
            <person name="Herman E.K."/>
            <person name="Lin Y.C."/>
            <person name="Napier J."/>
            <person name="Ogata H."/>
            <person name="Sarno A.F."/>
            <person name="Shmutz J."/>
            <person name="Schroeder D."/>
            <person name="de Vargas C."/>
            <person name="Verret F."/>
            <person name="von Dassow P."/>
            <person name="Valentin K."/>
            <person name="Van de Peer Y."/>
            <person name="Wheeler G."/>
            <person name="Dacks J.B."/>
            <person name="Delwiche C.F."/>
            <person name="Dyhrman S.T."/>
            <person name="Glockner G."/>
            <person name="John U."/>
            <person name="Richards T."/>
            <person name="Worden A.Z."/>
            <person name="Zhang X."/>
            <person name="Grigoriev I.V."/>
            <person name="Allen A.E."/>
            <person name="Bidle K."/>
            <person name="Borodovsky M."/>
            <person name="Bowler C."/>
            <person name="Brownlee C."/>
            <person name="Cock J.M."/>
            <person name="Elias M."/>
            <person name="Gladyshev V.N."/>
            <person name="Groth M."/>
            <person name="Guda C."/>
            <person name="Hadaegh A."/>
            <person name="Iglesias-Rodriguez M.D."/>
            <person name="Jenkins J."/>
            <person name="Jones B.M."/>
            <person name="Lawson T."/>
            <person name="Leese F."/>
            <person name="Lindquist E."/>
            <person name="Lobanov A."/>
            <person name="Lomsadze A."/>
            <person name="Malik S.B."/>
            <person name="Marsh M.E."/>
            <person name="Mackinder L."/>
            <person name="Mock T."/>
            <person name="Mueller-Roeber B."/>
            <person name="Pagarete A."/>
            <person name="Parker M."/>
            <person name="Probert I."/>
            <person name="Quesneville H."/>
            <person name="Raines C."/>
            <person name="Rensing S.A."/>
            <person name="Riano-Pachon D.M."/>
            <person name="Richier S."/>
            <person name="Rokitta S."/>
            <person name="Shiraiwa Y."/>
            <person name="Soanes D.M."/>
            <person name="van der Giezen M."/>
            <person name="Wahlund T.M."/>
            <person name="Williams B."/>
            <person name="Wilson W."/>
            <person name="Wolfe G."/>
            <person name="Wurch L.L."/>
        </authorList>
    </citation>
    <scope>NUCLEOTIDE SEQUENCE</scope>
</reference>
<name>A0A0D3JTY5_EMIH1</name>
<evidence type="ECO:0000313" key="8">
    <source>
        <dbReference type="Proteomes" id="UP000013827"/>
    </source>
</evidence>
<accession>A0A0D3JTY5</accession>
<feature type="domain" description="Major facilitator superfamily (MFS) profile" evidence="6">
    <location>
        <begin position="1"/>
        <end position="182"/>
    </location>
</feature>
<dbReference type="Gene3D" id="1.20.1250.20">
    <property type="entry name" value="MFS general substrate transporter like domains"/>
    <property type="match status" value="1"/>
</dbReference>
<dbReference type="Pfam" id="PF00083">
    <property type="entry name" value="Sugar_tr"/>
    <property type="match status" value="1"/>
</dbReference>
<dbReference type="InterPro" id="IPR005829">
    <property type="entry name" value="Sugar_transporter_CS"/>
</dbReference>
<dbReference type="PANTHER" id="PTHR48021:SF1">
    <property type="entry name" value="GH07001P-RELATED"/>
    <property type="match status" value="1"/>
</dbReference>
<sequence>MFVQQFSGINAVIFYSASILQESIGQPWVVMTAVAVLLMDRAGRRALLLVSLAGMCFCAAAMGAFHLNAQRPTWLAAGARDRADSGAIPWLLMGELFAADVRALAASMATLLNWAFSFTMTLVFAQLNAALGPAGTPLPLLGHLGQSRVISGHLGPAGTFFLFSAICAAGAAFVAACLPETKGRSLAEVQALFGSEAS</sequence>
<evidence type="ECO:0000256" key="1">
    <source>
        <dbReference type="ARBA" id="ARBA00004141"/>
    </source>
</evidence>
<evidence type="ECO:0000256" key="2">
    <source>
        <dbReference type="ARBA" id="ARBA00022692"/>
    </source>
</evidence>
<evidence type="ECO:0000256" key="3">
    <source>
        <dbReference type="ARBA" id="ARBA00022989"/>
    </source>
</evidence>
<evidence type="ECO:0000256" key="4">
    <source>
        <dbReference type="ARBA" id="ARBA00023136"/>
    </source>
</evidence>
<dbReference type="PaxDb" id="2903-EOD26970"/>
<dbReference type="OMA" id="GRAHDNC"/>
<dbReference type="PROSITE" id="PS50850">
    <property type="entry name" value="MFS"/>
    <property type="match status" value="1"/>
</dbReference>
<reference evidence="7" key="2">
    <citation type="submission" date="2024-10" db="UniProtKB">
        <authorList>
            <consortium name="EnsemblProtists"/>
        </authorList>
    </citation>
    <scope>IDENTIFICATION</scope>
</reference>